<proteinExistence type="predicted"/>
<gene>
    <name evidence="1" type="ORF">J2S05_000004</name>
</gene>
<organism evidence="1 2">
    <name type="scientific">Alkalicoccobacillus murimartini</name>
    <dbReference type="NCBI Taxonomy" id="171685"/>
    <lineage>
        <taxon>Bacteria</taxon>
        <taxon>Bacillati</taxon>
        <taxon>Bacillota</taxon>
        <taxon>Bacilli</taxon>
        <taxon>Bacillales</taxon>
        <taxon>Bacillaceae</taxon>
        <taxon>Alkalicoccobacillus</taxon>
    </lineage>
</organism>
<dbReference type="Proteomes" id="UP001225034">
    <property type="component" value="Unassembled WGS sequence"/>
</dbReference>
<accession>A0ABT9YCM8</accession>
<dbReference type="RefSeq" id="WP_306978766.1">
    <property type="nucleotide sequence ID" value="NZ_JAUSUA010000001.1"/>
</dbReference>
<sequence>MLNKTHIYTLEEAVNSAYSNSALRKHFYEREAKSKKGKGNLGANQTKQLLLNLDIDWTDVKISGKGADRIISCSGKREQSIRKKDNRKDNGKGQILYESVVRDLVVIHLKQNNKTFSNTISSFAHNLELTSNTLYYASKVKVSTEQKKHYDNLLSKYKIGYSMFWHIVSKESKRIHDNLNSILKRMSEENIIRYKTFLNAVTMNANREHYALDIKIADEIKTKMNELREKHDVLIVDILFKPNKYKVLQYRREEQTYLNSIGIMYVYETKKIDLISDGYEVKDDMKSSFINEFKVKHVEIVKNLAERIQDNFNSKLIKPKDNSKLLLELGGKKKPEHAIFKGTEYQLVMENSTRLLYDRLAQAKVAGTFPTEYSVNLRIIQDINYD</sequence>
<keyword evidence="2" id="KW-1185">Reference proteome</keyword>
<name>A0ABT9YCM8_9BACI</name>
<comment type="caution">
    <text evidence="1">The sequence shown here is derived from an EMBL/GenBank/DDBJ whole genome shotgun (WGS) entry which is preliminary data.</text>
</comment>
<reference evidence="1 2" key="1">
    <citation type="submission" date="2023-07" db="EMBL/GenBank/DDBJ databases">
        <title>Genomic Encyclopedia of Type Strains, Phase IV (KMG-IV): sequencing the most valuable type-strain genomes for metagenomic binning, comparative biology and taxonomic classification.</title>
        <authorList>
            <person name="Goeker M."/>
        </authorList>
    </citation>
    <scope>NUCLEOTIDE SEQUENCE [LARGE SCALE GENOMIC DNA]</scope>
    <source>
        <strain evidence="1 2">DSM 19154</strain>
    </source>
</reference>
<evidence type="ECO:0000313" key="2">
    <source>
        <dbReference type="Proteomes" id="UP001225034"/>
    </source>
</evidence>
<protein>
    <submittedName>
        <fullName evidence="1">Uncharacterized protein</fullName>
    </submittedName>
</protein>
<evidence type="ECO:0000313" key="1">
    <source>
        <dbReference type="EMBL" id="MDQ0205230.1"/>
    </source>
</evidence>
<dbReference type="EMBL" id="JAUSUA010000001">
    <property type="protein sequence ID" value="MDQ0205230.1"/>
    <property type="molecule type" value="Genomic_DNA"/>
</dbReference>